<reference evidence="2 3" key="1">
    <citation type="submission" date="2019-10" db="EMBL/GenBank/DDBJ databases">
        <authorList>
            <person name="Dong K."/>
        </authorList>
    </citation>
    <scope>NUCLEOTIDE SEQUENCE [LARGE SCALE GENOMIC DNA]</scope>
    <source>
        <strain evidence="2 3">DSM 28960</strain>
    </source>
</reference>
<dbReference type="RefSeq" id="WP_153496989.1">
    <property type="nucleotide sequence ID" value="NZ_CBCRWP010000020.1"/>
</dbReference>
<dbReference type="Gene3D" id="3.30.2310.20">
    <property type="entry name" value="RelE-like"/>
    <property type="match status" value="1"/>
</dbReference>
<evidence type="ECO:0000313" key="2">
    <source>
        <dbReference type="EMBL" id="MQW40329.1"/>
    </source>
</evidence>
<proteinExistence type="predicted"/>
<keyword evidence="3" id="KW-1185">Reference proteome</keyword>
<gene>
    <name evidence="2" type="ORF">GHI93_10380</name>
</gene>
<dbReference type="InterPro" id="IPR035093">
    <property type="entry name" value="RelE/ParE_toxin_dom_sf"/>
</dbReference>
<dbReference type="EMBL" id="WITJ01000016">
    <property type="protein sequence ID" value="MQW40329.1"/>
    <property type="molecule type" value="Genomic_DNA"/>
</dbReference>
<evidence type="ECO:0000313" key="3">
    <source>
        <dbReference type="Proteomes" id="UP000439550"/>
    </source>
</evidence>
<accession>A0A7X2D0U6</accession>
<keyword evidence="1" id="KW-1277">Toxin-antitoxin system</keyword>
<dbReference type="Proteomes" id="UP000439550">
    <property type="component" value="Unassembled WGS sequence"/>
</dbReference>
<protein>
    <submittedName>
        <fullName evidence="2">Type II toxin-antitoxin system RelE/ParE family toxin</fullName>
    </submittedName>
</protein>
<dbReference type="Pfam" id="PF05016">
    <property type="entry name" value="ParE_toxin"/>
    <property type="match status" value="1"/>
</dbReference>
<name>A0A7X2D0U6_9LACT</name>
<dbReference type="OrthoDB" id="2234986at2"/>
<sequence>MGYKIDYTDSALQDLMGIKNYIEENFLSEQAALNTVDTIMTSLEKLKMFPEGGLKLSSRVDEDVELTEDYYFTFVGNHVTFYEINGNVVSIVRILGMKQNWVNLLRKKRKP</sequence>
<comment type="caution">
    <text evidence="2">The sequence shown here is derived from an EMBL/GenBank/DDBJ whole genome shotgun (WGS) entry which is preliminary data.</text>
</comment>
<dbReference type="AlphaFoldDB" id="A0A7X2D0U6"/>
<dbReference type="InterPro" id="IPR007712">
    <property type="entry name" value="RelE/ParE_toxin"/>
</dbReference>
<organism evidence="2 3">
    <name type="scientific">Lactococcus hircilactis</name>
    <dbReference type="NCBI Taxonomy" id="1494462"/>
    <lineage>
        <taxon>Bacteria</taxon>
        <taxon>Bacillati</taxon>
        <taxon>Bacillota</taxon>
        <taxon>Bacilli</taxon>
        <taxon>Lactobacillales</taxon>
        <taxon>Streptococcaceae</taxon>
        <taxon>Lactococcus</taxon>
    </lineage>
</organism>
<evidence type="ECO:0000256" key="1">
    <source>
        <dbReference type="ARBA" id="ARBA00022649"/>
    </source>
</evidence>